<sequence>MVEVQLGTPLAEALSQAIQSKFNELGWASGGADEALADYIVLMLGNGKTQQEIITELSSDFLGIPSDDPNLGDFVRWVFEQVNIIHANLNGGSDAQAPANDSAMGGAQDDTAMDGNFDASMADGSNELNAPTGPKSMRGGGNFRGGREKRMMGQINRALDRTPDASLHRTRGQNGVGKAPPSGPRMGTGRQPRGPNNRAANIAAGINAHGMPGMPAAGPGMNGMNGMNRMHQNQGWGMPGQVSPADMALLMEQNQMLMQALAQQAQGGMMNNGGAPYGGRPLSERVQRPYNNSRGRGGAHFQQNGHHQNKQHFNGQAPSQGADAGKTNEGSDGRDVDMSEGPKHDTPVEQVMCKFNLQCRNADCKFAHQSPAAPPGTTVDVSDVCSFGAACKNRKCVGRHPSPAKKISHMSETDCKYYPNCTNPHCPFKHPEMPPCRNGGECKVPNCKFTHVKTQCKFHPCTNRFCPFSHEEGQRGSFPDKVWTAEGGKEHVSERKFVDDATPEKLVLPEGQDKDMNETTNGMSEPQDVTV</sequence>
<evidence type="ECO:0000256" key="2">
    <source>
        <dbReference type="ARBA" id="ARBA00008423"/>
    </source>
</evidence>
<keyword evidence="7" id="KW-0539">Nucleus</keyword>
<dbReference type="FunFam" id="1.10.340.40:FF:000001">
    <property type="entry name" value="Nuclear polyadenylated RNA-binding protein nab2"/>
    <property type="match status" value="1"/>
</dbReference>
<organism evidence="11 12">
    <name type="scientific">Coniochaeta pulveracea</name>
    <dbReference type="NCBI Taxonomy" id="177199"/>
    <lineage>
        <taxon>Eukaryota</taxon>
        <taxon>Fungi</taxon>
        <taxon>Dikarya</taxon>
        <taxon>Ascomycota</taxon>
        <taxon>Pezizomycotina</taxon>
        <taxon>Sordariomycetes</taxon>
        <taxon>Sordariomycetidae</taxon>
        <taxon>Coniochaetales</taxon>
        <taxon>Coniochaetaceae</taxon>
        <taxon>Coniochaeta</taxon>
    </lineage>
</organism>
<dbReference type="InterPro" id="IPR043094">
    <property type="entry name" value="Nab2/ZC3H14_N_sf"/>
</dbReference>
<feature type="domain" description="Nab2-like CCCH zinc finger" evidence="10">
    <location>
        <begin position="456"/>
        <end position="475"/>
    </location>
</feature>
<keyword evidence="6" id="KW-0862">Zinc</keyword>
<evidence type="ECO:0000256" key="1">
    <source>
        <dbReference type="ARBA" id="ARBA00004123"/>
    </source>
</evidence>
<feature type="compositionally biased region" description="Polar residues" evidence="8">
    <location>
        <begin position="301"/>
        <end position="319"/>
    </location>
</feature>
<dbReference type="GO" id="GO:0008270">
    <property type="term" value="F:zinc ion binding"/>
    <property type="evidence" value="ECO:0007669"/>
    <property type="project" value="UniProtKB-KW"/>
</dbReference>
<accession>A0A420YE14</accession>
<feature type="compositionally biased region" description="Polar residues" evidence="8">
    <location>
        <begin position="518"/>
        <end position="531"/>
    </location>
</feature>
<evidence type="ECO:0000256" key="4">
    <source>
        <dbReference type="ARBA" id="ARBA00022737"/>
    </source>
</evidence>
<dbReference type="Gene3D" id="1.10.340.40">
    <property type="entry name" value="Nuclear abundant poly(A) RNA-bind protein 2, N-terminal domain"/>
    <property type="match status" value="1"/>
</dbReference>
<dbReference type="Pfam" id="PF21803">
    <property type="entry name" value="Nab2-zf4"/>
    <property type="match status" value="1"/>
</dbReference>
<dbReference type="InterPro" id="IPR055046">
    <property type="entry name" value="Nab2-like_Znf-CCCH"/>
</dbReference>
<feature type="domain" description="Nab2 type CCCH zinc finger 4" evidence="9">
    <location>
        <begin position="349"/>
        <end position="368"/>
    </location>
</feature>
<dbReference type="InterPro" id="IPR040366">
    <property type="entry name" value="Nab2/ZC3H14"/>
</dbReference>
<evidence type="ECO:0000313" key="12">
    <source>
        <dbReference type="Proteomes" id="UP000275385"/>
    </source>
</evidence>
<dbReference type="PANTHER" id="PTHR14738">
    <property type="entry name" value="ZINC FINGER CCCH DOMAIN-CONTAINING PROTEIN 14"/>
    <property type="match status" value="1"/>
</dbReference>
<feature type="region of interest" description="Disordered" evidence="8">
    <location>
        <begin position="163"/>
        <end position="196"/>
    </location>
</feature>
<evidence type="ECO:0000256" key="6">
    <source>
        <dbReference type="ARBA" id="ARBA00022833"/>
    </source>
</evidence>
<evidence type="ECO:0000256" key="5">
    <source>
        <dbReference type="ARBA" id="ARBA00022771"/>
    </source>
</evidence>
<comment type="similarity">
    <text evidence="2">Belongs to the ZC3H14 family.</text>
</comment>
<dbReference type="Pfam" id="PF22683">
    <property type="entry name" value="Nab2-like_zf-CCCH"/>
    <property type="match status" value="1"/>
</dbReference>
<protein>
    <recommendedName>
        <fullName evidence="13">C3H1-type domain-containing protein</fullName>
    </recommendedName>
</protein>
<feature type="compositionally biased region" description="Basic and acidic residues" evidence="8">
    <location>
        <begin position="489"/>
        <end position="503"/>
    </location>
</feature>
<dbReference type="GO" id="GO:0005737">
    <property type="term" value="C:cytoplasm"/>
    <property type="evidence" value="ECO:0007669"/>
    <property type="project" value="TreeGrafter"/>
</dbReference>
<dbReference type="STRING" id="177199.A0A420YE14"/>
<keyword evidence="12" id="KW-1185">Reference proteome</keyword>
<evidence type="ECO:0000259" key="9">
    <source>
        <dbReference type="Pfam" id="PF21803"/>
    </source>
</evidence>
<keyword evidence="5" id="KW-0863">Zinc-finger</keyword>
<dbReference type="Gene3D" id="4.10.1000.30">
    <property type="match status" value="1"/>
</dbReference>
<name>A0A420YE14_9PEZI</name>
<dbReference type="FunFam" id="4.10.1000.40:FF:000002">
    <property type="entry name" value="Nuclear polyadenylated RNA-binding protein Nab2"/>
    <property type="match status" value="1"/>
</dbReference>
<dbReference type="AlphaFoldDB" id="A0A420YE14"/>
<dbReference type="GO" id="GO:0005634">
    <property type="term" value="C:nucleus"/>
    <property type="evidence" value="ECO:0007669"/>
    <property type="project" value="UniProtKB-SubCell"/>
</dbReference>
<evidence type="ECO:0000256" key="3">
    <source>
        <dbReference type="ARBA" id="ARBA00022723"/>
    </source>
</evidence>
<dbReference type="FunFam" id="4.10.1000.30:FF:000002">
    <property type="entry name" value="Nuclear polyadenylated RNA-binding protein Nab2"/>
    <property type="match status" value="1"/>
</dbReference>
<dbReference type="EMBL" id="QVQW01000016">
    <property type="protein sequence ID" value="RKU46141.1"/>
    <property type="molecule type" value="Genomic_DNA"/>
</dbReference>
<dbReference type="GO" id="GO:0008143">
    <property type="term" value="F:poly(A) binding"/>
    <property type="evidence" value="ECO:0007669"/>
    <property type="project" value="InterPro"/>
</dbReference>
<evidence type="ECO:0000259" key="10">
    <source>
        <dbReference type="Pfam" id="PF22683"/>
    </source>
</evidence>
<comment type="caution">
    <text evidence="11">The sequence shown here is derived from an EMBL/GenBank/DDBJ whole genome shotgun (WGS) entry which is preliminary data.</text>
</comment>
<dbReference type="InterPro" id="IPR049017">
    <property type="entry name" value="Nab2_Znf4"/>
</dbReference>
<dbReference type="Proteomes" id="UP000275385">
    <property type="component" value="Unassembled WGS sequence"/>
</dbReference>
<dbReference type="Pfam" id="PF14608">
    <property type="entry name" value="zf-CCCH_2"/>
    <property type="match status" value="3"/>
</dbReference>
<evidence type="ECO:0000313" key="11">
    <source>
        <dbReference type="EMBL" id="RKU46141.1"/>
    </source>
</evidence>
<comment type="subcellular location">
    <subcellularLocation>
        <location evidence="1">Nucleus</location>
    </subcellularLocation>
</comment>
<dbReference type="Gene3D" id="4.10.1000.40">
    <property type="match status" value="1"/>
</dbReference>
<dbReference type="OrthoDB" id="438553at2759"/>
<feature type="region of interest" description="Disordered" evidence="8">
    <location>
        <begin position="269"/>
        <end position="347"/>
    </location>
</feature>
<feature type="region of interest" description="Disordered" evidence="8">
    <location>
        <begin position="489"/>
        <end position="531"/>
    </location>
</feature>
<dbReference type="GO" id="GO:0043488">
    <property type="term" value="P:regulation of mRNA stability"/>
    <property type="evidence" value="ECO:0007669"/>
    <property type="project" value="InterPro"/>
</dbReference>
<keyword evidence="4" id="KW-0677">Repeat</keyword>
<gene>
    <name evidence="11" type="ORF">DL546_007493</name>
</gene>
<evidence type="ECO:0000256" key="8">
    <source>
        <dbReference type="SAM" id="MobiDB-lite"/>
    </source>
</evidence>
<reference evidence="11 12" key="1">
    <citation type="submission" date="2018-08" db="EMBL/GenBank/DDBJ databases">
        <title>Draft genome of the lignicolous fungus Coniochaeta pulveracea.</title>
        <authorList>
            <person name="Borstlap C.J."/>
            <person name="De Witt R.N."/>
            <person name="Botha A."/>
            <person name="Volschenk H."/>
        </authorList>
    </citation>
    <scope>NUCLEOTIDE SEQUENCE [LARGE SCALE GENOMIC DNA]</scope>
    <source>
        <strain evidence="11 12">CAB683</strain>
    </source>
</reference>
<keyword evidence="3" id="KW-0479">Metal-binding</keyword>
<evidence type="ECO:0008006" key="13">
    <source>
        <dbReference type="Google" id="ProtNLM"/>
    </source>
</evidence>
<proteinExistence type="inferred from homology"/>
<evidence type="ECO:0000256" key="7">
    <source>
        <dbReference type="ARBA" id="ARBA00023242"/>
    </source>
</evidence>
<dbReference type="PANTHER" id="PTHR14738:SF29">
    <property type="entry name" value="ZINC FINGER CCCH DOMAIN-CONTAINING PROTEIN 14"/>
    <property type="match status" value="1"/>
</dbReference>
<feature type="region of interest" description="Disordered" evidence="8">
    <location>
        <begin position="122"/>
        <end position="147"/>
    </location>
</feature>
<feature type="compositionally biased region" description="Basic and acidic residues" evidence="8">
    <location>
        <begin position="329"/>
        <end position="347"/>
    </location>
</feature>